<evidence type="ECO:0000256" key="3">
    <source>
        <dbReference type="RuleBase" id="RU361235"/>
    </source>
</evidence>
<protein>
    <recommendedName>
        <fullName evidence="3">Carboxylic ester hydrolase</fullName>
        <ecNumber evidence="3">3.1.1.-</ecNumber>
    </recommendedName>
</protein>
<sequence>MPSAMKSDEVPKVGTVELRIPDLGKVKGLSYNNETCQYLGIQYAEIPGRFRRSVPATPWKNGEHDGTKLGYEKPSTLRLRLTAETILSTATSGLLPNPCSGQTMARDASGRRVQLPKPQHFSPETAFLRWQTTSSHANVLSRPTIIITLNYRLGVYGFLAGRDLEKYNKERGEAGVGNYGIWDQVLALRWIQKNIAGFGGDPKQVTLFGQSAGGVSVHSHLLRDEPLFSSAIIQSGLIRLCGVWSIDEYQILYENILTELGIGLNLSAEERVKRLLEVDETKLTAAMVPAFIVPVVTMALCDDKVLVPEGIQTPSEYNQFRIPEWCPRIMLGDCINECIIWNKSWDSLSPVPMVKGQDLATPTAPLLLKKMESFLGAEKSKIIADLYGVSESSSPEETFTTMERFTSHGMYSAPNYFAELSSPSVYAWHFDVPSPYENAWNGMAHHSFDNVLIWSVLKHTLPSQHQRIGEVMVEAWIKFANGEAPWERFDEGKRWMIFKESGAKMMDKEEDEGRGYEVWEKLHKLGLIEDLADLSDELCLRKSEVLTRRSRTSAEAKVEHVEAVDAEGAMKIM</sequence>
<dbReference type="InterPro" id="IPR019826">
    <property type="entry name" value="Carboxylesterase_B_AS"/>
</dbReference>
<dbReference type="OrthoDB" id="6846267at2759"/>
<evidence type="ECO:0000256" key="1">
    <source>
        <dbReference type="ARBA" id="ARBA00005964"/>
    </source>
</evidence>
<dbReference type="AlphaFoldDB" id="A0A1L7WVQ7"/>
<comment type="similarity">
    <text evidence="1 3">Belongs to the type-B carboxylesterase/lipase family.</text>
</comment>
<dbReference type="Proteomes" id="UP000184330">
    <property type="component" value="Unassembled WGS sequence"/>
</dbReference>
<dbReference type="InterPro" id="IPR029058">
    <property type="entry name" value="AB_hydrolase_fold"/>
</dbReference>
<gene>
    <name evidence="5" type="ORF">PAC_06740</name>
</gene>
<dbReference type="InterPro" id="IPR002018">
    <property type="entry name" value="CarbesteraseB"/>
</dbReference>
<evidence type="ECO:0000313" key="6">
    <source>
        <dbReference type="Proteomes" id="UP000184330"/>
    </source>
</evidence>
<dbReference type="EC" id="3.1.1.-" evidence="3"/>
<accession>A0A1L7WVQ7</accession>
<dbReference type="SUPFAM" id="SSF53474">
    <property type="entry name" value="alpha/beta-Hydrolases"/>
    <property type="match status" value="1"/>
</dbReference>
<keyword evidence="6" id="KW-1185">Reference proteome</keyword>
<dbReference type="PANTHER" id="PTHR43142">
    <property type="entry name" value="CARBOXYLIC ESTER HYDROLASE"/>
    <property type="match status" value="1"/>
</dbReference>
<dbReference type="Pfam" id="PF00135">
    <property type="entry name" value="COesterase"/>
    <property type="match status" value="1"/>
</dbReference>
<keyword evidence="2 3" id="KW-0378">Hydrolase</keyword>
<dbReference type="STRING" id="576137.A0A1L7WVQ7"/>
<evidence type="ECO:0000256" key="2">
    <source>
        <dbReference type="ARBA" id="ARBA00022801"/>
    </source>
</evidence>
<dbReference type="PANTHER" id="PTHR43142:SF1">
    <property type="entry name" value="CARBOXYLIC ESTER HYDROLASE"/>
    <property type="match status" value="1"/>
</dbReference>
<reference evidence="5 6" key="1">
    <citation type="submission" date="2016-03" db="EMBL/GenBank/DDBJ databases">
        <authorList>
            <person name="Ploux O."/>
        </authorList>
    </citation>
    <scope>NUCLEOTIDE SEQUENCE [LARGE SCALE GENOMIC DNA]</scope>
    <source>
        <strain evidence="5 6">UAMH 11012</strain>
    </source>
</reference>
<proteinExistence type="inferred from homology"/>
<dbReference type="Gene3D" id="3.40.50.1820">
    <property type="entry name" value="alpha/beta hydrolase"/>
    <property type="match status" value="2"/>
</dbReference>
<name>A0A1L7WVQ7_9HELO</name>
<feature type="domain" description="Carboxylesterase type B" evidence="4">
    <location>
        <begin position="143"/>
        <end position="506"/>
    </location>
</feature>
<organism evidence="5 6">
    <name type="scientific">Phialocephala subalpina</name>
    <dbReference type="NCBI Taxonomy" id="576137"/>
    <lineage>
        <taxon>Eukaryota</taxon>
        <taxon>Fungi</taxon>
        <taxon>Dikarya</taxon>
        <taxon>Ascomycota</taxon>
        <taxon>Pezizomycotina</taxon>
        <taxon>Leotiomycetes</taxon>
        <taxon>Helotiales</taxon>
        <taxon>Mollisiaceae</taxon>
        <taxon>Phialocephala</taxon>
        <taxon>Phialocephala fortinii species complex</taxon>
    </lineage>
</organism>
<dbReference type="GO" id="GO:0016787">
    <property type="term" value="F:hydrolase activity"/>
    <property type="evidence" value="ECO:0007669"/>
    <property type="project" value="UniProtKB-KW"/>
</dbReference>
<dbReference type="PROSITE" id="PS00122">
    <property type="entry name" value="CARBOXYLESTERASE_B_1"/>
    <property type="match status" value="1"/>
</dbReference>
<evidence type="ECO:0000259" key="4">
    <source>
        <dbReference type="Pfam" id="PF00135"/>
    </source>
</evidence>
<evidence type="ECO:0000313" key="5">
    <source>
        <dbReference type="EMBL" id="CZR56851.1"/>
    </source>
</evidence>
<dbReference type="EMBL" id="FJOG01000009">
    <property type="protein sequence ID" value="CZR56851.1"/>
    <property type="molecule type" value="Genomic_DNA"/>
</dbReference>